<dbReference type="InterPro" id="IPR020861">
    <property type="entry name" value="Triosephosphate_isomerase_AS"/>
</dbReference>
<feature type="binding site" evidence="7">
    <location>
        <begin position="235"/>
        <end position="236"/>
    </location>
    <ligand>
        <name>substrate</name>
    </ligand>
</feature>
<dbReference type="GO" id="GO:0006094">
    <property type="term" value="P:gluconeogenesis"/>
    <property type="evidence" value="ECO:0007669"/>
    <property type="project" value="UniProtKB-UniRule"/>
</dbReference>
<dbReference type="GO" id="GO:0006096">
    <property type="term" value="P:glycolytic process"/>
    <property type="evidence" value="ECO:0007669"/>
    <property type="project" value="UniProtKB-UniRule"/>
</dbReference>
<protein>
    <recommendedName>
        <fullName evidence="7 8">Triosephosphate isomerase</fullName>
        <shortName evidence="7">TIM</shortName>
        <shortName evidence="7">TPI</shortName>
        <ecNumber evidence="7 8">5.3.1.1</ecNumber>
    </recommendedName>
    <alternativeName>
        <fullName evidence="7">Triose-phosphate isomerase</fullName>
    </alternativeName>
</protein>
<evidence type="ECO:0000256" key="7">
    <source>
        <dbReference type="HAMAP-Rule" id="MF_00147"/>
    </source>
</evidence>
<keyword evidence="10" id="KW-1185">Reference proteome</keyword>
<dbReference type="GO" id="GO:0019563">
    <property type="term" value="P:glycerol catabolic process"/>
    <property type="evidence" value="ECO:0007669"/>
    <property type="project" value="TreeGrafter"/>
</dbReference>
<keyword evidence="6 7" id="KW-0413">Isomerase</keyword>
<comment type="subunit">
    <text evidence="7 8">Homodimer.</text>
</comment>
<dbReference type="UniPathway" id="UPA00109">
    <property type="reaction ID" value="UER00189"/>
</dbReference>
<accession>A0A2N0VK03</accession>
<comment type="caution">
    <text evidence="9">The sequence shown here is derived from an EMBL/GenBank/DDBJ whole genome shotgun (WGS) entry which is preliminary data.</text>
</comment>
<keyword evidence="3 7" id="KW-0312">Gluconeogenesis</keyword>
<dbReference type="UniPathway" id="UPA00138"/>
<dbReference type="EC" id="5.3.1.1" evidence="7 8"/>
<evidence type="ECO:0000256" key="5">
    <source>
        <dbReference type="ARBA" id="ARBA00023152"/>
    </source>
</evidence>
<dbReference type="NCBIfam" id="TIGR00419">
    <property type="entry name" value="tim"/>
    <property type="match status" value="1"/>
</dbReference>
<keyword evidence="4 7" id="KW-0963">Cytoplasm</keyword>
<comment type="similarity">
    <text evidence="2 7 8">Belongs to the triosephosphate isomerase family.</text>
</comment>
<evidence type="ECO:0000313" key="9">
    <source>
        <dbReference type="EMBL" id="PKD44509.1"/>
    </source>
</evidence>
<evidence type="ECO:0000256" key="4">
    <source>
        <dbReference type="ARBA" id="ARBA00022490"/>
    </source>
</evidence>
<dbReference type="PANTHER" id="PTHR21139:SF42">
    <property type="entry name" value="TRIOSEPHOSPHATE ISOMERASE"/>
    <property type="match status" value="1"/>
</dbReference>
<dbReference type="GO" id="GO:0005829">
    <property type="term" value="C:cytosol"/>
    <property type="evidence" value="ECO:0007669"/>
    <property type="project" value="TreeGrafter"/>
</dbReference>
<dbReference type="Gene3D" id="3.20.20.70">
    <property type="entry name" value="Aldolase class I"/>
    <property type="match status" value="1"/>
</dbReference>
<dbReference type="AlphaFoldDB" id="A0A2N0VK03"/>
<dbReference type="InterPro" id="IPR022896">
    <property type="entry name" value="TrioseP_Isoase_bac/euk"/>
</dbReference>
<evidence type="ECO:0000256" key="2">
    <source>
        <dbReference type="ARBA" id="ARBA00007422"/>
    </source>
</evidence>
<keyword evidence="5 7" id="KW-0324">Glycolysis</keyword>
<name>A0A2N0VK03_9BACT</name>
<proteinExistence type="inferred from homology"/>
<organism evidence="9 10">
    <name type="scientific">Rhodohalobacter barkolensis</name>
    <dbReference type="NCBI Taxonomy" id="2053187"/>
    <lineage>
        <taxon>Bacteria</taxon>
        <taxon>Pseudomonadati</taxon>
        <taxon>Balneolota</taxon>
        <taxon>Balneolia</taxon>
        <taxon>Balneolales</taxon>
        <taxon>Balneolaceae</taxon>
        <taxon>Rhodohalobacter</taxon>
    </lineage>
</organism>
<dbReference type="EMBL" id="PISP01000001">
    <property type="protein sequence ID" value="PKD44509.1"/>
    <property type="molecule type" value="Genomic_DNA"/>
</dbReference>
<feature type="binding site" evidence="7">
    <location>
        <position position="214"/>
    </location>
    <ligand>
        <name>substrate</name>
    </ligand>
</feature>
<dbReference type="InterPro" id="IPR013785">
    <property type="entry name" value="Aldolase_TIM"/>
</dbReference>
<dbReference type="Pfam" id="PF00121">
    <property type="entry name" value="TIM"/>
    <property type="match status" value="1"/>
</dbReference>
<dbReference type="Proteomes" id="UP000233398">
    <property type="component" value="Unassembled WGS sequence"/>
</dbReference>
<comment type="catalytic activity">
    <reaction evidence="7 8">
        <text>D-glyceraldehyde 3-phosphate = dihydroxyacetone phosphate</text>
        <dbReference type="Rhea" id="RHEA:18585"/>
        <dbReference type="ChEBI" id="CHEBI:57642"/>
        <dbReference type="ChEBI" id="CHEBI:59776"/>
        <dbReference type="EC" id="5.3.1.1"/>
    </reaction>
</comment>
<comment type="pathway">
    <text evidence="7 8">Carbohydrate biosynthesis; gluconeogenesis.</text>
</comment>
<dbReference type="OrthoDB" id="9809429at2"/>
<sequence length="256" mass="28478">MRKILIAGNWKMNAGPTEAKVLADKMVEIWKGKEFSQEALICPPYVSLPFVVKSFRDSFFKTGAQNVSNEDNGAYTGEISTSMLKELTCSYVILGHSERREYFNETDDFIAKKVLKVLDDNMRPILCVGEKLEDRKANNHQTIVKNQLKVVLDQVDKSHAENFVVAYEPVWAIGTGETASPQQAQDMHEFIRTFIASEWNAETADKVRILYGGSMKPGNAEELLSQSDVDGGLIGGASLKADSFSEIMTIADQISK</sequence>
<dbReference type="PANTHER" id="PTHR21139">
    <property type="entry name" value="TRIOSEPHOSPHATE ISOMERASE"/>
    <property type="match status" value="1"/>
</dbReference>
<evidence type="ECO:0000256" key="8">
    <source>
        <dbReference type="RuleBase" id="RU363013"/>
    </source>
</evidence>
<dbReference type="SUPFAM" id="SSF51351">
    <property type="entry name" value="Triosephosphate isomerase (TIM)"/>
    <property type="match status" value="1"/>
</dbReference>
<dbReference type="PROSITE" id="PS00171">
    <property type="entry name" value="TIM_1"/>
    <property type="match status" value="1"/>
</dbReference>
<evidence type="ECO:0000256" key="3">
    <source>
        <dbReference type="ARBA" id="ARBA00022432"/>
    </source>
</evidence>
<evidence type="ECO:0000313" key="10">
    <source>
        <dbReference type="Proteomes" id="UP000233398"/>
    </source>
</evidence>
<feature type="binding site" evidence="7">
    <location>
        <begin position="9"/>
        <end position="11"/>
    </location>
    <ligand>
        <name>substrate</name>
    </ligand>
</feature>
<feature type="binding site" evidence="7">
    <location>
        <position position="174"/>
    </location>
    <ligand>
        <name>substrate</name>
    </ligand>
</feature>
<dbReference type="CDD" id="cd00311">
    <property type="entry name" value="TIM"/>
    <property type="match status" value="1"/>
</dbReference>
<feature type="active site" description="Electrophile" evidence="7">
    <location>
        <position position="96"/>
    </location>
</feature>
<dbReference type="InterPro" id="IPR035990">
    <property type="entry name" value="TIM_sf"/>
</dbReference>
<comment type="function">
    <text evidence="7">Involved in the gluconeogenesis. Catalyzes stereospecifically the conversion of dihydroxyacetone phosphate (DHAP) to D-glyceraldehyde-3-phosphate (G3P).</text>
</comment>
<dbReference type="GO" id="GO:0004807">
    <property type="term" value="F:triose-phosphate isomerase activity"/>
    <property type="evidence" value="ECO:0007669"/>
    <property type="project" value="UniProtKB-UniRule"/>
</dbReference>
<feature type="active site" description="Proton acceptor" evidence="7">
    <location>
        <position position="168"/>
    </location>
</feature>
<evidence type="ECO:0000256" key="1">
    <source>
        <dbReference type="ARBA" id="ARBA00004680"/>
    </source>
</evidence>
<reference evidence="9 10" key="1">
    <citation type="submission" date="2017-11" db="EMBL/GenBank/DDBJ databases">
        <title>Rhodohalobacter 15182 sp. nov., isolated from a salt lake.</title>
        <authorList>
            <person name="Han S."/>
        </authorList>
    </citation>
    <scope>NUCLEOTIDE SEQUENCE [LARGE SCALE GENOMIC DNA]</scope>
    <source>
        <strain evidence="9 10">15182</strain>
    </source>
</reference>
<dbReference type="HAMAP" id="MF_00147_B">
    <property type="entry name" value="TIM_B"/>
    <property type="match status" value="1"/>
</dbReference>
<dbReference type="FunFam" id="3.20.20.70:FF:000016">
    <property type="entry name" value="Triosephosphate isomerase"/>
    <property type="match status" value="1"/>
</dbReference>
<dbReference type="InterPro" id="IPR000652">
    <property type="entry name" value="Triosephosphate_isomerase"/>
</dbReference>
<comment type="subcellular location">
    <subcellularLocation>
        <location evidence="7 8">Cytoplasm</location>
    </subcellularLocation>
</comment>
<dbReference type="GO" id="GO:0046166">
    <property type="term" value="P:glyceraldehyde-3-phosphate biosynthetic process"/>
    <property type="evidence" value="ECO:0007669"/>
    <property type="project" value="TreeGrafter"/>
</dbReference>
<evidence type="ECO:0000256" key="6">
    <source>
        <dbReference type="ARBA" id="ARBA00023235"/>
    </source>
</evidence>
<dbReference type="RefSeq" id="WP_101071799.1">
    <property type="nucleotide sequence ID" value="NZ_PISP01000001.1"/>
</dbReference>
<comment type="pathway">
    <text evidence="1 7 8">Carbohydrate degradation; glycolysis; D-glyceraldehyde 3-phosphate from glycerone phosphate: step 1/1.</text>
</comment>
<dbReference type="PROSITE" id="PS51440">
    <property type="entry name" value="TIM_2"/>
    <property type="match status" value="1"/>
</dbReference>
<gene>
    <name evidence="7" type="primary">tpiA</name>
    <name evidence="9" type="ORF">CWD77_03315</name>
</gene>